<evidence type="ECO:0000313" key="5">
    <source>
        <dbReference type="Proteomes" id="UP000601099"/>
    </source>
</evidence>
<dbReference type="PANTHER" id="PTHR37299">
    <property type="entry name" value="TRANSCRIPTIONAL REGULATOR-RELATED"/>
    <property type="match status" value="1"/>
</dbReference>
<dbReference type="Proteomes" id="UP000601099">
    <property type="component" value="Unassembled WGS sequence"/>
</dbReference>
<accession>A0ABS0KWA3</accession>
<dbReference type="InterPro" id="IPR001789">
    <property type="entry name" value="Sig_transdc_resp-reg_receiver"/>
</dbReference>
<sequence>MPPVLPLTCVIVDDNEINRLTLEHMVELTPTLTLAASLPGSVEALQYFSQGNRADLLLLDIEMPHLSGLELARLLPKPPPAIVVVTSHRDFAVDAFELQVADYLVKPVDLARFSQAVARVLELRRLTEQAASAPDGGLVEPQGSELFVKVGSRMVRLDFEDVLYIEALSTYSVLVTKTQKHIVYLTLKAIAERLPFAHFARVHRSYVVNTRRIEAIEDNMLKLGSYEVPVGKSYQDDFFKKLRGL</sequence>
<dbReference type="Gene3D" id="3.40.50.2300">
    <property type="match status" value="1"/>
</dbReference>
<dbReference type="SUPFAM" id="SSF52172">
    <property type="entry name" value="CheY-like"/>
    <property type="match status" value="1"/>
</dbReference>
<dbReference type="Pfam" id="PF00072">
    <property type="entry name" value="Response_reg"/>
    <property type="match status" value="1"/>
</dbReference>
<feature type="modified residue" description="4-aspartylphosphate" evidence="1">
    <location>
        <position position="60"/>
    </location>
</feature>
<feature type="domain" description="HTH LytTR-type" evidence="3">
    <location>
        <begin position="146"/>
        <end position="245"/>
    </location>
</feature>
<dbReference type="SMART" id="SM00448">
    <property type="entry name" value="REC"/>
    <property type="match status" value="1"/>
</dbReference>
<dbReference type="PANTHER" id="PTHR37299:SF1">
    <property type="entry name" value="STAGE 0 SPORULATION PROTEIN A HOMOLOG"/>
    <property type="match status" value="1"/>
</dbReference>
<dbReference type="PROSITE" id="PS50110">
    <property type="entry name" value="RESPONSE_REGULATORY"/>
    <property type="match status" value="1"/>
</dbReference>
<reference evidence="4 5" key="1">
    <citation type="submission" date="2020-11" db="EMBL/GenBank/DDBJ databases">
        <title>Hymenobacter sp.</title>
        <authorList>
            <person name="Kim M.K."/>
        </authorList>
    </citation>
    <scope>NUCLEOTIDE SEQUENCE [LARGE SCALE GENOMIC DNA]</scope>
    <source>
        <strain evidence="4 5">BT594</strain>
    </source>
</reference>
<proteinExistence type="predicted"/>
<keyword evidence="5" id="KW-1185">Reference proteome</keyword>
<dbReference type="SMART" id="SM00850">
    <property type="entry name" value="LytTR"/>
    <property type="match status" value="1"/>
</dbReference>
<protein>
    <submittedName>
        <fullName evidence="4">Response regulator transcription factor</fullName>
    </submittedName>
</protein>
<dbReference type="Gene3D" id="2.40.50.1020">
    <property type="entry name" value="LytTr DNA-binding domain"/>
    <property type="match status" value="1"/>
</dbReference>
<dbReference type="Pfam" id="PF04397">
    <property type="entry name" value="LytTR"/>
    <property type="match status" value="1"/>
</dbReference>
<feature type="domain" description="Response regulatory" evidence="2">
    <location>
        <begin position="8"/>
        <end position="121"/>
    </location>
</feature>
<evidence type="ECO:0000256" key="1">
    <source>
        <dbReference type="PROSITE-ProRule" id="PRU00169"/>
    </source>
</evidence>
<dbReference type="PROSITE" id="PS50930">
    <property type="entry name" value="HTH_LYTTR"/>
    <property type="match status" value="1"/>
</dbReference>
<gene>
    <name evidence="4" type="ORF">I5L79_01180</name>
</gene>
<organism evidence="4 5">
    <name type="scientific">Hymenobacter guriensis</name>
    <dbReference type="NCBI Taxonomy" id="2793065"/>
    <lineage>
        <taxon>Bacteria</taxon>
        <taxon>Pseudomonadati</taxon>
        <taxon>Bacteroidota</taxon>
        <taxon>Cytophagia</taxon>
        <taxon>Cytophagales</taxon>
        <taxon>Hymenobacteraceae</taxon>
        <taxon>Hymenobacter</taxon>
    </lineage>
</organism>
<evidence type="ECO:0000313" key="4">
    <source>
        <dbReference type="EMBL" id="MBG8552136.1"/>
    </source>
</evidence>
<evidence type="ECO:0000259" key="2">
    <source>
        <dbReference type="PROSITE" id="PS50110"/>
    </source>
</evidence>
<name>A0ABS0KWA3_9BACT</name>
<dbReference type="RefSeq" id="WP_196953184.1">
    <property type="nucleotide sequence ID" value="NZ_JADWYK010000001.1"/>
</dbReference>
<comment type="caution">
    <text evidence="4">The sequence shown here is derived from an EMBL/GenBank/DDBJ whole genome shotgun (WGS) entry which is preliminary data.</text>
</comment>
<evidence type="ECO:0000259" key="3">
    <source>
        <dbReference type="PROSITE" id="PS50930"/>
    </source>
</evidence>
<dbReference type="InterPro" id="IPR046947">
    <property type="entry name" value="LytR-like"/>
</dbReference>
<keyword evidence="1" id="KW-0597">Phosphoprotein</keyword>
<dbReference type="EMBL" id="JADWYK010000001">
    <property type="protein sequence ID" value="MBG8552136.1"/>
    <property type="molecule type" value="Genomic_DNA"/>
</dbReference>
<dbReference type="InterPro" id="IPR011006">
    <property type="entry name" value="CheY-like_superfamily"/>
</dbReference>
<dbReference type="InterPro" id="IPR007492">
    <property type="entry name" value="LytTR_DNA-bd_dom"/>
</dbReference>